<evidence type="ECO:0000313" key="3">
    <source>
        <dbReference type="Proteomes" id="UP000251205"/>
    </source>
</evidence>
<dbReference type="OrthoDB" id="9789782at2"/>
<dbReference type="InterPro" id="IPR001054">
    <property type="entry name" value="A/G_cyclase"/>
</dbReference>
<accession>A0A329YC43</accession>
<dbReference type="InterPro" id="IPR050697">
    <property type="entry name" value="Adenylyl/Guanylyl_Cyclase_3/4"/>
</dbReference>
<evidence type="ECO:0000313" key="2">
    <source>
        <dbReference type="EMBL" id="RAX41026.1"/>
    </source>
</evidence>
<proteinExistence type="predicted"/>
<dbReference type="InterPro" id="IPR029787">
    <property type="entry name" value="Nucleotide_cyclase"/>
</dbReference>
<feature type="domain" description="Guanylate cyclase" evidence="1">
    <location>
        <begin position="222"/>
        <end position="356"/>
    </location>
</feature>
<dbReference type="AlphaFoldDB" id="A0A329YC43"/>
<comment type="caution">
    <text evidence="2">The sequence shown here is derived from an EMBL/GenBank/DDBJ whole genome shotgun (WGS) entry which is preliminary data.</text>
</comment>
<dbReference type="Pfam" id="PF00211">
    <property type="entry name" value="Guanylate_cyc"/>
    <property type="match status" value="1"/>
</dbReference>
<dbReference type="PANTHER" id="PTHR43081">
    <property type="entry name" value="ADENYLATE CYCLASE, TERMINAL-DIFFERENTIATION SPECIFIC-RELATED"/>
    <property type="match status" value="1"/>
</dbReference>
<organism evidence="2 3">
    <name type="scientific">Rhizobium tropici</name>
    <dbReference type="NCBI Taxonomy" id="398"/>
    <lineage>
        <taxon>Bacteria</taxon>
        <taxon>Pseudomonadati</taxon>
        <taxon>Pseudomonadota</taxon>
        <taxon>Alphaproteobacteria</taxon>
        <taxon>Hyphomicrobiales</taxon>
        <taxon>Rhizobiaceae</taxon>
        <taxon>Rhizobium/Agrobacterium group</taxon>
        <taxon>Rhizobium</taxon>
    </lineage>
</organism>
<dbReference type="GO" id="GO:0009190">
    <property type="term" value="P:cyclic nucleotide biosynthetic process"/>
    <property type="evidence" value="ECO:0007669"/>
    <property type="project" value="InterPro"/>
</dbReference>
<dbReference type="RefSeq" id="WP_112342475.1">
    <property type="nucleotide sequence ID" value="NZ_QMKK01000035.1"/>
</dbReference>
<sequence length="406" mass="43089">MQTEEHGDESNGPVTRSIEAETLAKTFSRVSRELVEAALAGASDSELVILLGRTLNGVGLDISTIEVACDAVDPERAQHFIRWRRDGEGTEDDILAGKIFAAMLEEDATVLRLNASSGRLASIPHGGTTDAIAFANYLAPDITLGFFDDVMSLLITDRPGGFSMSEIELLHLVTPVFALAIGARLNAAAARVLLQTYLGRNAATALLDGRVGLGEVEQIRAIVIYCDLFQFTSLTERLDPRSLIDHLNLFFETMTRPVSGAGGQVSGHVGDAVVMFFPIPDAGSEQPLCAAAVKAALEGLRALELVNAMPSRKTAPPLRARIGIDIGEVVHGNIGSAGRFSFAIIGTPVNRSARLQALAKELDAVMLMTADIAEAAGVQCRSFGSHALRGFDHPVNIVGFDVSDAS</sequence>
<dbReference type="SMART" id="SM00044">
    <property type="entry name" value="CYCc"/>
    <property type="match status" value="1"/>
</dbReference>
<dbReference type="GO" id="GO:0004016">
    <property type="term" value="F:adenylate cyclase activity"/>
    <property type="evidence" value="ECO:0007669"/>
    <property type="project" value="UniProtKB-ARBA"/>
</dbReference>
<gene>
    <name evidence="2" type="ORF">DQ393_14620</name>
</gene>
<dbReference type="Gene3D" id="3.30.70.1230">
    <property type="entry name" value="Nucleotide cyclase"/>
    <property type="match status" value="1"/>
</dbReference>
<dbReference type="PROSITE" id="PS50125">
    <property type="entry name" value="GUANYLATE_CYCLASE_2"/>
    <property type="match status" value="1"/>
</dbReference>
<dbReference type="PANTHER" id="PTHR43081:SF1">
    <property type="entry name" value="ADENYLATE CYCLASE, TERMINAL-DIFFERENTIATION SPECIFIC"/>
    <property type="match status" value="1"/>
</dbReference>
<protein>
    <recommendedName>
        <fullName evidence="1">Guanylate cyclase domain-containing protein</fullName>
    </recommendedName>
</protein>
<dbReference type="Proteomes" id="UP000251205">
    <property type="component" value="Unassembled WGS sequence"/>
</dbReference>
<name>A0A329YC43_RHITR</name>
<dbReference type="EMBL" id="QMKK01000035">
    <property type="protein sequence ID" value="RAX41026.1"/>
    <property type="molecule type" value="Genomic_DNA"/>
</dbReference>
<dbReference type="CDD" id="cd07302">
    <property type="entry name" value="CHD"/>
    <property type="match status" value="1"/>
</dbReference>
<dbReference type="SUPFAM" id="SSF55073">
    <property type="entry name" value="Nucleotide cyclase"/>
    <property type="match status" value="1"/>
</dbReference>
<dbReference type="GO" id="GO:0035556">
    <property type="term" value="P:intracellular signal transduction"/>
    <property type="evidence" value="ECO:0007669"/>
    <property type="project" value="InterPro"/>
</dbReference>
<evidence type="ECO:0000259" key="1">
    <source>
        <dbReference type="PROSITE" id="PS50125"/>
    </source>
</evidence>
<reference evidence="2 3" key="1">
    <citation type="submission" date="2018-06" db="EMBL/GenBank/DDBJ databases">
        <title>Whole Genome Sequence of an efficient microsymbiont, Rhizobium tropici.</title>
        <authorList>
            <person name="Srinivasan R."/>
            <person name="Singh H.V."/>
            <person name="Srivastava R."/>
            <person name="Kumari B."/>
            <person name="Radhakrishna A."/>
        </authorList>
    </citation>
    <scope>NUCLEOTIDE SEQUENCE [LARGE SCALE GENOMIC DNA]</scope>
    <source>
        <strain evidence="2 3">IGFRI Rhizo-19</strain>
    </source>
</reference>